<keyword evidence="3" id="KW-1185">Reference proteome</keyword>
<dbReference type="Proteomes" id="UP001348098">
    <property type="component" value="Unassembled WGS sequence"/>
</dbReference>
<reference evidence="2 3" key="1">
    <citation type="submission" date="2023-12" db="EMBL/GenBank/DDBJ databases">
        <title>novel species in genus Nocarida.</title>
        <authorList>
            <person name="Li Z."/>
        </authorList>
    </citation>
    <scope>NUCLEOTIDE SEQUENCE [LARGE SCALE GENOMIC DNA]</scope>
    <source>
        <strain evidence="2 3">CDC186</strain>
    </source>
</reference>
<evidence type="ECO:0000256" key="1">
    <source>
        <dbReference type="SAM" id="Phobius"/>
    </source>
</evidence>
<evidence type="ECO:0000313" key="3">
    <source>
        <dbReference type="Proteomes" id="UP001348098"/>
    </source>
</evidence>
<evidence type="ECO:0008006" key="4">
    <source>
        <dbReference type="Google" id="ProtNLM"/>
    </source>
</evidence>
<dbReference type="EMBL" id="JAYKYQ010000017">
    <property type="protein sequence ID" value="MEB3514270.1"/>
    <property type="molecule type" value="Genomic_DNA"/>
</dbReference>
<name>A0ABU6B3M7_9NOCA</name>
<proteinExistence type="predicted"/>
<feature type="transmembrane region" description="Helical" evidence="1">
    <location>
        <begin position="101"/>
        <end position="124"/>
    </location>
</feature>
<dbReference type="RefSeq" id="WP_195082990.1">
    <property type="nucleotide sequence ID" value="NZ_JAYESH010000019.1"/>
</dbReference>
<feature type="transmembrane region" description="Helical" evidence="1">
    <location>
        <begin position="20"/>
        <end position="40"/>
    </location>
</feature>
<feature type="transmembrane region" description="Helical" evidence="1">
    <location>
        <begin position="69"/>
        <end position="89"/>
    </location>
</feature>
<comment type="caution">
    <text evidence="2">The sequence shown here is derived from an EMBL/GenBank/DDBJ whole genome shotgun (WGS) entry which is preliminary data.</text>
</comment>
<accession>A0ABU6B3M7</accession>
<feature type="transmembrane region" description="Helical" evidence="1">
    <location>
        <begin position="288"/>
        <end position="308"/>
    </location>
</feature>
<keyword evidence="1" id="KW-0472">Membrane</keyword>
<feature type="transmembrane region" description="Helical" evidence="1">
    <location>
        <begin position="384"/>
        <end position="403"/>
    </location>
</feature>
<keyword evidence="1" id="KW-1133">Transmembrane helix</keyword>
<feature type="transmembrane region" description="Helical" evidence="1">
    <location>
        <begin position="423"/>
        <end position="441"/>
    </location>
</feature>
<protein>
    <recommendedName>
        <fullName evidence="4">Fenitrothion hydrolase</fullName>
    </recommendedName>
</protein>
<sequence>MTVLAHGIGGAADLPIPLSYALVGAAWALTFSFAVLVLAWREPRLDPRSPGIAVPSLVRAIVDARALRVAISAVSVTVTVVVVVIGVLGSSDPARNPVPGVVYIFLWVGVMVASLVAGPVWKVLSPVRAVHRALCLVRRREPGHGPVRYPDSWGHWPAVLGLFSFVWMELACPEPGSVAVVTTWLVAYLVVNTTGLVLCGTAWAERADPLEVYSSLLGRLSPLGRRATGELVLRSPLDNLAGTPVRIGAVAVAATLLGSTAFDSFSTFPSWRGLLADTGGSEVMPTVLKTAGLLSFIVVVGVAFRTAAQATGGLPAAERKLLPARLAHSLTPIVAGYLVAHYLTFLVEKGQATALLFADPFGRGWNLAGLADRDVAYLLSTHPAVLGTIKVLAVVIGHILGVAAAHDRCLQLLPRAHRVTGQLALMLTMVGFTFTGLYLLLEHPFGSEFATKVGS</sequence>
<keyword evidence="1" id="KW-0812">Transmembrane</keyword>
<feature type="transmembrane region" description="Helical" evidence="1">
    <location>
        <begin position="247"/>
        <end position="268"/>
    </location>
</feature>
<evidence type="ECO:0000313" key="2">
    <source>
        <dbReference type="EMBL" id="MEB3514270.1"/>
    </source>
</evidence>
<organism evidence="2 3">
    <name type="scientific">Nocardia implantans</name>
    <dbReference type="NCBI Taxonomy" id="3108168"/>
    <lineage>
        <taxon>Bacteria</taxon>
        <taxon>Bacillati</taxon>
        <taxon>Actinomycetota</taxon>
        <taxon>Actinomycetes</taxon>
        <taxon>Mycobacteriales</taxon>
        <taxon>Nocardiaceae</taxon>
        <taxon>Nocardia</taxon>
    </lineage>
</organism>
<feature type="transmembrane region" description="Helical" evidence="1">
    <location>
        <begin position="329"/>
        <end position="347"/>
    </location>
</feature>
<gene>
    <name evidence="2" type="ORF">U3653_29965</name>
</gene>